<evidence type="ECO:0000256" key="1">
    <source>
        <dbReference type="SAM" id="SignalP"/>
    </source>
</evidence>
<comment type="caution">
    <text evidence="2">The sequence shown here is derived from an EMBL/GenBank/DDBJ whole genome shotgun (WGS) entry which is preliminary data.</text>
</comment>
<dbReference type="AlphaFoldDB" id="A0A3S0ZV65"/>
<proteinExistence type="predicted"/>
<keyword evidence="1" id="KW-0732">Signal</keyword>
<sequence length="176" mass="19755">MTYSAVLVLALACVAMTLVHAMIGDGKCTPKKECHECAKKYTIDHRHIAVPQGCYNSRGDVVGNALPYRSLSNHRDNHGNDILWDMWNCTGDGTQVIFEFCGKEAVALKKAYFGVEFYGECYFGDEEELALDQGLVQLNECDQRCKWDVGGPHTMMIYKVEDVLGGYTCSNKYSRF</sequence>
<name>A0A3S0ZV65_ELYCH</name>
<feature type="chain" id="PRO_5018633122" description="WSC domain-containing protein" evidence="1">
    <location>
        <begin position="22"/>
        <end position="176"/>
    </location>
</feature>
<dbReference type="OrthoDB" id="6140258at2759"/>
<evidence type="ECO:0008006" key="4">
    <source>
        <dbReference type="Google" id="ProtNLM"/>
    </source>
</evidence>
<keyword evidence="3" id="KW-1185">Reference proteome</keyword>
<dbReference type="Proteomes" id="UP000271974">
    <property type="component" value="Unassembled WGS sequence"/>
</dbReference>
<feature type="signal peptide" evidence="1">
    <location>
        <begin position="1"/>
        <end position="21"/>
    </location>
</feature>
<protein>
    <recommendedName>
        <fullName evidence="4">WSC domain-containing protein</fullName>
    </recommendedName>
</protein>
<gene>
    <name evidence="2" type="ORF">EGW08_008583</name>
</gene>
<accession>A0A3S0ZV65</accession>
<dbReference type="EMBL" id="RQTK01000235">
    <property type="protein sequence ID" value="RUS83677.1"/>
    <property type="molecule type" value="Genomic_DNA"/>
</dbReference>
<reference evidence="2 3" key="1">
    <citation type="submission" date="2019-01" db="EMBL/GenBank/DDBJ databases">
        <title>A draft genome assembly of the solar-powered sea slug Elysia chlorotica.</title>
        <authorList>
            <person name="Cai H."/>
            <person name="Li Q."/>
            <person name="Fang X."/>
            <person name="Li J."/>
            <person name="Curtis N.E."/>
            <person name="Altenburger A."/>
            <person name="Shibata T."/>
            <person name="Feng M."/>
            <person name="Maeda T."/>
            <person name="Schwartz J.A."/>
            <person name="Shigenobu S."/>
            <person name="Lundholm N."/>
            <person name="Nishiyama T."/>
            <person name="Yang H."/>
            <person name="Hasebe M."/>
            <person name="Li S."/>
            <person name="Pierce S.K."/>
            <person name="Wang J."/>
        </authorList>
    </citation>
    <scope>NUCLEOTIDE SEQUENCE [LARGE SCALE GENOMIC DNA]</scope>
    <source>
        <strain evidence="2">EC2010</strain>
        <tissue evidence="2">Whole organism of an adult</tissue>
    </source>
</reference>
<evidence type="ECO:0000313" key="3">
    <source>
        <dbReference type="Proteomes" id="UP000271974"/>
    </source>
</evidence>
<organism evidence="2 3">
    <name type="scientific">Elysia chlorotica</name>
    <name type="common">Eastern emerald elysia</name>
    <name type="synonym">Sea slug</name>
    <dbReference type="NCBI Taxonomy" id="188477"/>
    <lineage>
        <taxon>Eukaryota</taxon>
        <taxon>Metazoa</taxon>
        <taxon>Spiralia</taxon>
        <taxon>Lophotrochozoa</taxon>
        <taxon>Mollusca</taxon>
        <taxon>Gastropoda</taxon>
        <taxon>Heterobranchia</taxon>
        <taxon>Euthyneura</taxon>
        <taxon>Panpulmonata</taxon>
        <taxon>Sacoglossa</taxon>
        <taxon>Placobranchoidea</taxon>
        <taxon>Plakobranchidae</taxon>
        <taxon>Elysia</taxon>
    </lineage>
</organism>
<evidence type="ECO:0000313" key="2">
    <source>
        <dbReference type="EMBL" id="RUS83677.1"/>
    </source>
</evidence>